<dbReference type="GO" id="GO:0003839">
    <property type="term" value="F:gamma-glutamylcyclotransferase activity"/>
    <property type="evidence" value="ECO:0007669"/>
    <property type="project" value="InterPro"/>
</dbReference>
<organism evidence="4 5">
    <name type="scientific">Litoribacter ruber</name>
    <dbReference type="NCBI Taxonomy" id="702568"/>
    <lineage>
        <taxon>Bacteria</taxon>
        <taxon>Pseudomonadati</taxon>
        <taxon>Bacteroidota</taxon>
        <taxon>Cytophagia</taxon>
        <taxon>Cytophagales</taxon>
        <taxon>Cyclobacteriaceae</taxon>
        <taxon>Litoribacter</taxon>
    </lineage>
</organism>
<evidence type="ECO:0000313" key="4">
    <source>
        <dbReference type="EMBL" id="MBS9523339.1"/>
    </source>
</evidence>
<evidence type="ECO:0000256" key="3">
    <source>
        <dbReference type="PIRSR" id="PIRSR617939-2"/>
    </source>
</evidence>
<dbReference type="Gene3D" id="3.10.490.10">
    <property type="entry name" value="Gamma-glutamyl cyclotransferase-like"/>
    <property type="match status" value="1"/>
</dbReference>
<evidence type="ECO:0000256" key="2">
    <source>
        <dbReference type="PIRSR" id="PIRSR617939-1"/>
    </source>
</evidence>
<dbReference type="PANTHER" id="PTHR12935">
    <property type="entry name" value="GAMMA-GLUTAMYLCYCLOTRANSFERASE"/>
    <property type="match status" value="1"/>
</dbReference>
<protein>
    <submittedName>
        <fullName evidence="4">Gamma-glutamylcyclotransferase</fullName>
    </submittedName>
</protein>
<dbReference type="PANTHER" id="PTHR12935:SF0">
    <property type="entry name" value="GAMMA-GLUTAMYLCYCLOTRANSFERASE"/>
    <property type="match status" value="1"/>
</dbReference>
<feature type="active site" description="Proton acceptor" evidence="2">
    <location>
        <position position="81"/>
    </location>
</feature>
<comment type="caution">
    <text evidence="4">The sequence shown here is derived from an EMBL/GenBank/DDBJ whole genome shotgun (WGS) entry which is preliminary data.</text>
</comment>
<dbReference type="Proteomes" id="UP001319104">
    <property type="component" value="Unassembled WGS sequence"/>
</dbReference>
<gene>
    <name evidence="4" type="ORF">KI659_04835</name>
</gene>
<accession>A0AAP2G0R9</accession>
<feature type="binding site" evidence="3">
    <location>
        <position position="118"/>
    </location>
    <ligand>
        <name>substrate</name>
    </ligand>
</feature>
<dbReference type="RefSeq" id="WP_213944236.1">
    <property type="nucleotide sequence ID" value="NZ_JAHCMY010000002.1"/>
</dbReference>
<dbReference type="EMBL" id="JAHCMY010000002">
    <property type="protein sequence ID" value="MBS9523339.1"/>
    <property type="molecule type" value="Genomic_DNA"/>
</dbReference>
<dbReference type="InterPro" id="IPR017939">
    <property type="entry name" value="G-Glutamylcylcotransferase"/>
</dbReference>
<dbReference type="Pfam" id="PF13772">
    <property type="entry name" value="AIG2_2"/>
    <property type="match status" value="1"/>
</dbReference>
<dbReference type="CDD" id="cd06661">
    <property type="entry name" value="GGCT_like"/>
    <property type="match status" value="1"/>
</dbReference>
<dbReference type="AlphaFoldDB" id="A0AAP2G0R9"/>
<sequence length="148" mass="16926">MKKILYFAYASNLKQELFEERLGRTAEYKGVGILPKYGFRFNHPMEDGSARANIVSSPNEHVYGAIYEISEEDLQHFLKNEPGYNYQQVDIHTNKGKIQAGTFLSPENQPNIFPSETYLASIIEGGKQFKLPNDYLENIVNRSGARIF</sequence>
<keyword evidence="5" id="KW-1185">Reference proteome</keyword>
<keyword evidence="1" id="KW-0456">Lyase</keyword>
<proteinExistence type="predicted"/>
<dbReference type="SUPFAM" id="SSF110857">
    <property type="entry name" value="Gamma-glutamyl cyclotransferase-like"/>
    <property type="match status" value="1"/>
</dbReference>
<reference evidence="4 5" key="1">
    <citation type="submission" date="2021-05" db="EMBL/GenBank/DDBJ databases">
        <authorList>
            <person name="Zhang Z.D."/>
            <person name="Osman G."/>
        </authorList>
    </citation>
    <scope>NUCLEOTIDE SEQUENCE [LARGE SCALE GENOMIC DNA]</scope>
    <source>
        <strain evidence="4 5">KCTC 32217</strain>
    </source>
</reference>
<dbReference type="InterPro" id="IPR013024">
    <property type="entry name" value="GGCT-like"/>
</dbReference>
<feature type="binding site" evidence="3">
    <location>
        <begin position="6"/>
        <end position="11"/>
    </location>
    <ligand>
        <name>substrate</name>
    </ligand>
</feature>
<evidence type="ECO:0000313" key="5">
    <source>
        <dbReference type="Proteomes" id="UP001319104"/>
    </source>
</evidence>
<name>A0AAP2G0R9_9BACT</name>
<evidence type="ECO:0000256" key="1">
    <source>
        <dbReference type="ARBA" id="ARBA00023239"/>
    </source>
</evidence>
<dbReference type="InterPro" id="IPR036568">
    <property type="entry name" value="GGCT-like_sf"/>
</dbReference>